<keyword evidence="2" id="KW-1185">Reference proteome</keyword>
<protein>
    <submittedName>
        <fullName evidence="1">Uncharacterized protein</fullName>
    </submittedName>
</protein>
<organism evidence="1 2">
    <name type="scientific">Ilex paraguariensis</name>
    <name type="common">yerba mate</name>
    <dbReference type="NCBI Taxonomy" id="185542"/>
    <lineage>
        <taxon>Eukaryota</taxon>
        <taxon>Viridiplantae</taxon>
        <taxon>Streptophyta</taxon>
        <taxon>Embryophyta</taxon>
        <taxon>Tracheophyta</taxon>
        <taxon>Spermatophyta</taxon>
        <taxon>Magnoliopsida</taxon>
        <taxon>eudicotyledons</taxon>
        <taxon>Gunneridae</taxon>
        <taxon>Pentapetalae</taxon>
        <taxon>asterids</taxon>
        <taxon>campanulids</taxon>
        <taxon>Aquifoliales</taxon>
        <taxon>Aquifoliaceae</taxon>
        <taxon>Ilex</taxon>
    </lineage>
</organism>
<dbReference type="Proteomes" id="UP001642360">
    <property type="component" value="Unassembled WGS sequence"/>
</dbReference>
<proteinExistence type="predicted"/>
<gene>
    <name evidence="1" type="ORF">ILEXP_LOCUS2462</name>
</gene>
<comment type="caution">
    <text evidence="1">The sequence shown here is derived from an EMBL/GenBank/DDBJ whole genome shotgun (WGS) entry which is preliminary data.</text>
</comment>
<accession>A0ABC8QVV9</accession>
<dbReference type="EMBL" id="CAUOFW020000714">
    <property type="protein sequence ID" value="CAK9135510.1"/>
    <property type="molecule type" value="Genomic_DNA"/>
</dbReference>
<reference evidence="1 2" key="1">
    <citation type="submission" date="2024-02" db="EMBL/GenBank/DDBJ databases">
        <authorList>
            <person name="Vignale AGUSTIN F."/>
            <person name="Sosa J E."/>
            <person name="Modenutti C."/>
        </authorList>
    </citation>
    <scope>NUCLEOTIDE SEQUENCE [LARGE SCALE GENOMIC DNA]</scope>
</reference>
<evidence type="ECO:0000313" key="1">
    <source>
        <dbReference type="EMBL" id="CAK9135510.1"/>
    </source>
</evidence>
<dbReference type="AlphaFoldDB" id="A0ABC8QVV9"/>
<evidence type="ECO:0000313" key="2">
    <source>
        <dbReference type="Proteomes" id="UP001642360"/>
    </source>
</evidence>
<sequence>MDELSGLKTTPFHENFSLATHVLAVSMAFLKGLDIENKKLLRSFNSQALDLVGYKENLDGLSGEVDKLRKKTSSQDAKGAKKEKLAKESMHNFLDDIDNFQEQTLKIFLDMGFDSFMLVFPNAEQNEKDIAIYVEGGFEISTKGNFKKVLAKKDPETKDFPLAPIENNPPEPPSDAPTLGLVPIVLTLSQQELQIEPSNRLRKWKRKHMEGTSMANPSLSPNRKKVSHDLFDLSCSATLTLSRMTDSWA</sequence>
<name>A0ABC8QVV9_9AQUA</name>